<dbReference type="Gene3D" id="3.40.50.620">
    <property type="entry name" value="HUPs"/>
    <property type="match status" value="1"/>
</dbReference>
<protein>
    <recommendedName>
        <fullName evidence="1">tRNA(Ile)-lysidine synthetase</fullName>
        <ecNumber evidence="1">6.3.4.19</ecNumber>
    </recommendedName>
</protein>
<dbReference type="GO" id="GO:0005524">
    <property type="term" value="F:ATP binding"/>
    <property type="evidence" value="ECO:0007669"/>
    <property type="project" value="UniProtKB-KW"/>
</dbReference>
<dbReference type="Proteomes" id="UP000076154">
    <property type="component" value="Unassembled WGS sequence"/>
</dbReference>
<keyword evidence="4" id="KW-0547">Nucleotide-binding</keyword>
<evidence type="ECO:0000256" key="1">
    <source>
        <dbReference type="ARBA" id="ARBA00013267"/>
    </source>
</evidence>
<organism evidence="8 9">
    <name type="scientific">Hypsizygus marmoreus</name>
    <name type="common">White beech mushroom</name>
    <name type="synonym">Agaricus marmoreus</name>
    <dbReference type="NCBI Taxonomy" id="39966"/>
    <lineage>
        <taxon>Eukaryota</taxon>
        <taxon>Fungi</taxon>
        <taxon>Dikarya</taxon>
        <taxon>Basidiomycota</taxon>
        <taxon>Agaricomycotina</taxon>
        <taxon>Agaricomycetes</taxon>
        <taxon>Agaricomycetidae</taxon>
        <taxon>Agaricales</taxon>
        <taxon>Tricholomatineae</taxon>
        <taxon>Lyophyllaceae</taxon>
        <taxon>Hypsizygus</taxon>
    </lineage>
</organism>
<dbReference type="InterPro" id="IPR012094">
    <property type="entry name" value="tRNA_Ile_lys_synt"/>
</dbReference>
<keyword evidence="2" id="KW-0436">Ligase</keyword>
<evidence type="ECO:0000259" key="7">
    <source>
        <dbReference type="Pfam" id="PF01171"/>
    </source>
</evidence>
<keyword evidence="5" id="KW-0067">ATP-binding</keyword>
<gene>
    <name evidence="8" type="primary">tilS</name>
    <name evidence="8" type="ORF">Hypma_011829</name>
</gene>
<comment type="caution">
    <text evidence="8">The sequence shown here is derived from an EMBL/GenBank/DDBJ whole genome shotgun (WGS) entry which is preliminary data.</text>
</comment>
<dbReference type="CDD" id="cd01992">
    <property type="entry name" value="TilS_N"/>
    <property type="match status" value="1"/>
</dbReference>
<comment type="catalytic activity">
    <reaction evidence="6">
        <text>cytidine(34) in tRNA(Ile2) + L-lysine + ATP = lysidine(34) in tRNA(Ile2) + AMP + diphosphate + H(+)</text>
        <dbReference type="Rhea" id="RHEA:43744"/>
        <dbReference type="Rhea" id="RHEA-COMP:10625"/>
        <dbReference type="Rhea" id="RHEA-COMP:10670"/>
        <dbReference type="ChEBI" id="CHEBI:15378"/>
        <dbReference type="ChEBI" id="CHEBI:30616"/>
        <dbReference type="ChEBI" id="CHEBI:32551"/>
        <dbReference type="ChEBI" id="CHEBI:33019"/>
        <dbReference type="ChEBI" id="CHEBI:82748"/>
        <dbReference type="ChEBI" id="CHEBI:83665"/>
        <dbReference type="ChEBI" id="CHEBI:456215"/>
        <dbReference type="EC" id="6.3.4.19"/>
    </reaction>
</comment>
<dbReference type="SUPFAM" id="SSF52402">
    <property type="entry name" value="Adenine nucleotide alpha hydrolases-like"/>
    <property type="match status" value="1"/>
</dbReference>
<name>A0A369JIE2_HYPMA</name>
<dbReference type="OrthoDB" id="434144at2759"/>
<dbReference type="InParanoid" id="A0A369JIE2"/>
<evidence type="ECO:0000313" key="8">
    <source>
        <dbReference type="EMBL" id="RDB21082.1"/>
    </source>
</evidence>
<dbReference type="AlphaFoldDB" id="A0A369JIE2"/>
<dbReference type="PANTHER" id="PTHR43033:SF1">
    <property type="entry name" value="TRNA(ILE)-LYSIDINE SYNTHASE-RELATED"/>
    <property type="match status" value="1"/>
</dbReference>
<evidence type="ECO:0000256" key="4">
    <source>
        <dbReference type="ARBA" id="ARBA00022741"/>
    </source>
</evidence>
<dbReference type="GO" id="GO:0008033">
    <property type="term" value="P:tRNA processing"/>
    <property type="evidence" value="ECO:0007669"/>
    <property type="project" value="UniProtKB-KW"/>
</dbReference>
<dbReference type="PANTHER" id="PTHR43033">
    <property type="entry name" value="TRNA(ILE)-LYSIDINE SYNTHASE-RELATED"/>
    <property type="match status" value="1"/>
</dbReference>
<evidence type="ECO:0000256" key="6">
    <source>
        <dbReference type="ARBA" id="ARBA00048539"/>
    </source>
</evidence>
<dbReference type="InterPro" id="IPR014729">
    <property type="entry name" value="Rossmann-like_a/b/a_fold"/>
</dbReference>
<dbReference type="HAMAP" id="MF_01161">
    <property type="entry name" value="tRNA_Ile_lys_synt"/>
    <property type="match status" value="1"/>
</dbReference>
<evidence type="ECO:0000256" key="2">
    <source>
        <dbReference type="ARBA" id="ARBA00022598"/>
    </source>
</evidence>
<evidence type="ECO:0000256" key="5">
    <source>
        <dbReference type="ARBA" id="ARBA00022840"/>
    </source>
</evidence>
<dbReference type="InterPro" id="IPR012795">
    <property type="entry name" value="tRNA_Ile_lys_synt_N"/>
</dbReference>
<dbReference type="GO" id="GO:0032267">
    <property type="term" value="F:tRNA(Ile)-lysidine synthase activity"/>
    <property type="evidence" value="ECO:0007669"/>
    <property type="project" value="UniProtKB-EC"/>
</dbReference>
<sequence>MRIRPPQAISYDEFARMFRRCTPPRMGWSPKIGVANSGGPDSTCLLFLIHRHLAEDPQVSKQDLPRSVVSLTVDHDLQESSAAMAEHCAKVARSIGADHLTSKIPWSEAPYPPRPSPGQMFENIARNARYHSLFAAMTHVEVGVIAFGHHADDQVETSLMRLGRGTTELGAGGMRRCRRWGMGMGKDENSLAWAGYEGMKRWIMRPLLDVSKDRILATCEANNLEYVTDKTNFQPHITLRNALRHRIQGINTGLDSQAGEEPVPTDIAEKLASIEKAVSSLKSVSVTLDSGADQLRSAVSVLTSNVEDIDSEVDSILKRSQLPSFPGTYLISSRGISKVRDDVLRKAMILRIMRYISFHPWGSIRADGNRRKHSLDQIIEKIWDPSPFRSIFVAGGGVLWTPVSVRGNRIKTPDRVAAAGVKLADETFGWLASRQPPVGRQKLKERGIPNTLEIEVTSNLIEALKNRKNGGHSIVQILYDCRFLVHFDLEKIPEDLATQLLLPRTEGADKIMLYSRTRWYWPMVVREESTGTKDVLHSKIDENPTNLLLQGEETDCSSYWRPHDAGISSQWITIEWIRSLDAL</sequence>
<evidence type="ECO:0000313" key="9">
    <source>
        <dbReference type="Proteomes" id="UP000076154"/>
    </source>
</evidence>
<dbReference type="InterPro" id="IPR011063">
    <property type="entry name" value="TilS/TtcA_N"/>
</dbReference>
<dbReference type="EMBL" id="LUEZ02000055">
    <property type="protein sequence ID" value="RDB21082.1"/>
    <property type="molecule type" value="Genomic_DNA"/>
</dbReference>
<dbReference type="EC" id="6.3.4.19" evidence="1"/>
<keyword evidence="3" id="KW-0819">tRNA processing</keyword>
<reference evidence="8" key="1">
    <citation type="submission" date="2018-04" db="EMBL/GenBank/DDBJ databases">
        <title>Whole genome sequencing of Hypsizygus marmoreus.</title>
        <authorList>
            <person name="Choi I.-G."/>
            <person name="Min B."/>
            <person name="Kim J.-G."/>
            <person name="Kim S."/>
            <person name="Oh Y.-L."/>
            <person name="Kong W.-S."/>
            <person name="Park H."/>
            <person name="Jeong J."/>
            <person name="Song E.-S."/>
        </authorList>
    </citation>
    <scope>NUCLEOTIDE SEQUENCE [LARGE SCALE GENOMIC DNA]</scope>
    <source>
        <strain evidence="8">51987-8</strain>
    </source>
</reference>
<dbReference type="NCBIfam" id="TIGR02432">
    <property type="entry name" value="lysidine_TilS_N"/>
    <property type="match status" value="1"/>
</dbReference>
<evidence type="ECO:0000256" key="3">
    <source>
        <dbReference type="ARBA" id="ARBA00022694"/>
    </source>
</evidence>
<keyword evidence="9" id="KW-1185">Reference proteome</keyword>
<dbReference type="Pfam" id="PF01171">
    <property type="entry name" value="ATP_bind_3"/>
    <property type="match status" value="1"/>
</dbReference>
<accession>A0A369JIE2</accession>
<dbReference type="STRING" id="39966.A0A369JIE2"/>
<feature type="domain" description="tRNA(Ile)-lysidine/2-thiocytidine synthase N-terminal" evidence="7">
    <location>
        <begin position="32"/>
        <end position="246"/>
    </location>
</feature>
<proteinExistence type="inferred from homology"/>